<evidence type="ECO:0000313" key="3">
    <source>
        <dbReference type="Proteomes" id="UP001595722"/>
    </source>
</evidence>
<keyword evidence="3" id="KW-1185">Reference proteome</keyword>
<dbReference type="Pfam" id="PF07238">
    <property type="entry name" value="PilZ"/>
    <property type="match status" value="1"/>
</dbReference>
<feature type="domain" description="PilZ" evidence="1">
    <location>
        <begin position="10"/>
        <end position="96"/>
    </location>
</feature>
<accession>A0ABV7VS27</accession>
<gene>
    <name evidence="2" type="ORF">ACFOMG_07555</name>
</gene>
<evidence type="ECO:0000313" key="2">
    <source>
        <dbReference type="EMBL" id="MFC3679967.1"/>
    </source>
</evidence>
<dbReference type="SUPFAM" id="SSF141371">
    <property type="entry name" value="PilZ domain-like"/>
    <property type="match status" value="1"/>
</dbReference>
<evidence type="ECO:0000259" key="1">
    <source>
        <dbReference type="Pfam" id="PF07238"/>
    </source>
</evidence>
<dbReference type="Proteomes" id="UP001595722">
    <property type="component" value="Unassembled WGS sequence"/>
</dbReference>
<dbReference type="Gene3D" id="2.40.10.220">
    <property type="entry name" value="predicted glycosyltransferase like domains"/>
    <property type="match status" value="1"/>
</dbReference>
<dbReference type="EMBL" id="JBHRYB010000005">
    <property type="protein sequence ID" value="MFC3679967.1"/>
    <property type="molecule type" value="Genomic_DNA"/>
</dbReference>
<dbReference type="InterPro" id="IPR009875">
    <property type="entry name" value="PilZ_domain"/>
</dbReference>
<organism evidence="2 3">
    <name type="scientific">Bacterioplanoides pacificum</name>
    <dbReference type="NCBI Taxonomy" id="1171596"/>
    <lineage>
        <taxon>Bacteria</taxon>
        <taxon>Pseudomonadati</taxon>
        <taxon>Pseudomonadota</taxon>
        <taxon>Gammaproteobacteria</taxon>
        <taxon>Oceanospirillales</taxon>
        <taxon>Oceanospirillaceae</taxon>
        <taxon>Bacterioplanoides</taxon>
    </lineage>
</organism>
<reference evidence="3" key="1">
    <citation type="journal article" date="2019" name="Int. J. Syst. Evol. Microbiol.">
        <title>The Global Catalogue of Microorganisms (GCM) 10K type strain sequencing project: providing services to taxonomists for standard genome sequencing and annotation.</title>
        <authorList>
            <consortium name="The Broad Institute Genomics Platform"/>
            <consortium name="The Broad Institute Genome Sequencing Center for Infectious Disease"/>
            <person name="Wu L."/>
            <person name="Ma J."/>
        </authorList>
    </citation>
    <scope>NUCLEOTIDE SEQUENCE [LARGE SCALE GENOMIC DNA]</scope>
    <source>
        <strain evidence="3">KCTC 42424</strain>
    </source>
</reference>
<protein>
    <submittedName>
        <fullName evidence="2">PilZ domain-containing protein</fullName>
    </submittedName>
</protein>
<dbReference type="RefSeq" id="WP_376865785.1">
    <property type="nucleotide sequence ID" value="NZ_JBHRYB010000005.1"/>
</dbReference>
<proteinExistence type="predicted"/>
<name>A0ABV7VS27_9GAMM</name>
<comment type="caution">
    <text evidence="2">The sequence shown here is derived from an EMBL/GenBank/DDBJ whole genome shotgun (WGS) entry which is preliminary data.</text>
</comment>
<sequence>MSNLARNYQEKRDYIRMQVEAPATLILDNGERHTLTCIDLSSSGVQLSSQHAVTADCQGELQIESGGGSTPPLHARVTVCRVQPCDSGDYRIGLSIDSFL</sequence>